<dbReference type="OrthoDB" id="78656at2759"/>
<evidence type="ECO:0000313" key="2">
    <source>
        <dbReference type="EMBL" id="VFT98126.1"/>
    </source>
</evidence>
<reference evidence="2 3" key="1">
    <citation type="submission" date="2019-03" db="EMBL/GenBank/DDBJ databases">
        <authorList>
            <person name="Gaulin E."/>
            <person name="Dumas B."/>
        </authorList>
    </citation>
    <scope>NUCLEOTIDE SEQUENCE [LARGE SCALE GENOMIC DNA]</scope>
    <source>
        <strain evidence="2">CBS 568.67</strain>
    </source>
</reference>
<evidence type="ECO:0000313" key="1">
    <source>
        <dbReference type="EMBL" id="KAF0686792.1"/>
    </source>
</evidence>
<gene>
    <name evidence="2" type="primary">Aste57867_21455</name>
    <name evidence="1" type="ORF">As57867_021386</name>
    <name evidence="2" type="ORF">ASTE57867_21455</name>
</gene>
<dbReference type="Proteomes" id="UP000332933">
    <property type="component" value="Unassembled WGS sequence"/>
</dbReference>
<evidence type="ECO:0000313" key="3">
    <source>
        <dbReference type="Proteomes" id="UP000332933"/>
    </source>
</evidence>
<proteinExistence type="predicted"/>
<reference evidence="1" key="2">
    <citation type="submission" date="2019-06" db="EMBL/GenBank/DDBJ databases">
        <title>Genomics analysis of Aphanomyces spp. identifies a new class of oomycete effector associated with host adaptation.</title>
        <authorList>
            <person name="Gaulin E."/>
        </authorList>
    </citation>
    <scope>NUCLEOTIDE SEQUENCE</scope>
    <source>
        <strain evidence="1">CBS 578.67</strain>
    </source>
</reference>
<keyword evidence="3" id="KW-1185">Reference proteome</keyword>
<name>A0A485LHL1_9STRA</name>
<organism evidence="2 3">
    <name type="scientific">Aphanomyces stellatus</name>
    <dbReference type="NCBI Taxonomy" id="120398"/>
    <lineage>
        <taxon>Eukaryota</taxon>
        <taxon>Sar</taxon>
        <taxon>Stramenopiles</taxon>
        <taxon>Oomycota</taxon>
        <taxon>Saprolegniomycetes</taxon>
        <taxon>Saprolegniales</taxon>
        <taxon>Verrucalvaceae</taxon>
        <taxon>Aphanomyces</taxon>
    </lineage>
</organism>
<dbReference type="EMBL" id="CAADRA010007001">
    <property type="protein sequence ID" value="VFT98126.1"/>
    <property type="molecule type" value="Genomic_DNA"/>
</dbReference>
<accession>A0A485LHL1</accession>
<protein>
    <submittedName>
        <fullName evidence="2">Aste57867_21455 protein</fullName>
    </submittedName>
</protein>
<sequence>MQEDGLVLVVNSIGIPVLVRSYGQAQVPATAALGIVSTIFHAALDSEKQVQHLETSQHRIVYRQTKDGLLLVLFHSGVVPRHQGEKTLMWLDRVIHLVLRPSLIASTDAGLQKFELAKHFGLLDYVMTHHGDLELGLEMPLTTLASLTPSASLGISWRGPMFIIMDSVILVEDRCDASFDGWLVVLLIVVAELILEQPTKTWCHTTPVYIHEVYRFNTTGVDLASQILHHVVAVQSKHLVWFGLSKVETSPKSVEAIQVILNGRLSQDDHLPRPWDIPSTVLGHSPSLLGYCIFRQRPSHRCHALVGIQPTDKLAQHLPGTKKHVPRTRLQVYTLLSHYVQQWRLPEDSIQDHMLTTEDMIVVHSVRPPLSLVYIVAGSRMHVTNAIAVGDRLAQHVFGS</sequence>
<dbReference type="EMBL" id="VJMH01006975">
    <property type="protein sequence ID" value="KAF0686792.1"/>
    <property type="molecule type" value="Genomic_DNA"/>
</dbReference>
<dbReference type="AlphaFoldDB" id="A0A485LHL1"/>